<evidence type="ECO:0000313" key="4">
    <source>
        <dbReference type="EMBL" id="MBD2188922.1"/>
    </source>
</evidence>
<dbReference type="Proteomes" id="UP000642094">
    <property type="component" value="Unassembled WGS sequence"/>
</dbReference>
<dbReference type="InterPro" id="IPR011067">
    <property type="entry name" value="Plasmid_toxin/cell-grow_inhib"/>
</dbReference>
<evidence type="ECO:0000313" key="5">
    <source>
        <dbReference type="Proteomes" id="UP000642094"/>
    </source>
</evidence>
<evidence type="ECO:0000256" key="3">
    <source>
        <dbReference type="PIRNR" id="PIRNR033490"/>
    </source>
</evidence>
<comment type="similarity">
    <text evidence="1 3">Belongs to the PemK/MazF family.</text>
</comment>
<dbReference type="Gene3D" id="2.30.30.110">
    <property type="match status" value="1"/>
</dbReference>
<accession>A0ABR8A0P0</accession>
<dbReference type="PANTHER" id="PTHR33988:SF1">
    <property type="entry name" value="ENDORIBONUCLEASE MAZF7-RELATED"/>
    <property type="match status" value="1"/>
</dbReference>
<dbReference type="PIRSF" id="PIRSF033490">
    <property type="entry name" value="MazF"/>
    <property type="match status" value="1"/>
</dbReference>
<gene>
    <name evidence="4" type="ORF">H6F41_12305</name>
</gene>
<dbReference type="InterPro" id="IPR003477">
    <property type="entry name" value="PemK-like"/>
</dbReference>
<evidence type="ECO:0000256" key="1">
    <source>
        <dbReference type="ARBA" id="ARBA00007521"/>
    </source>
</evidence>
<sequence length="118" mass="13056">MAASSNYRLGSIWLVNFEPSIGTEIRKTRPAVIISGTSFNQRSKVTLLPITSANPSDRLLPVIVPLTPNSSNGLSTHSFIVCVEPMTFDKRRLIQCLGQIDTNQLLKIKQILASYLEI</sequence>
<name>A0ABR8A0P0_9CYAN</name>
<keyword evidence="3" id="KW-0255">Endonuclease</keyword>
<keyword evidence="3" id="KW-0540">Nuclease</keyword>
<keyword evidence="3" id="KW-0378">Hydrolase</keyword>
<proteinExistence type="inferred from homology"/>
<organism evidence="4 5">
    <name type="scientific">Pseudanabaena mucicola FACHB-723</name>
    <dbReference type="NCBI Taxonomy" id="2692860"/>
    <lineage>
        <taxon>Bacteria</taxon>
        <taxon>Bacillati</taxon>
        <taxon>Cyanobacteriota</taxon>
        <taxon>Cyanophyceae</taxon>
        <taxon>Pseudanabaenales</taxon>
        <taxon>Pseudanabaenaceae</taxon>
        <taxon>Pseudanabaena</taxon>
    </lineage>
</organism>
<keyword evidence="5" id="KW-1185">Reference proteome</keyword>
<comment type="caution">
    <text evidence="4">The sequence shown here is derived from an EMBL/GenBank/DDBJ whole genome shotgun (WGS) entry which is preliminary data.</text>
</comment>
<dbReference type="RefSeq" id="WP_190403763.1">
    <property type="nucleotide sequence ID" value="NZ_JACJQB010000024.1"/>
</dbReference>
<comment type="function">
    <text evidence="3">Toxic component of a type II toxin-antitoxin (TA) system.</text>
</comment>
<dbReference type="EMBL" id="JACJQB010000024">
    <property type="protein sequence ID" value="MBD2188922.1"/>
    <property type="molecule type" value="Genomic_DNA"/>
</dbReference>
<dbReference type="Pfam" id="PF02452">
    <property type="entry name" value="PemK_toxin"/>
    <property type="match status" value="1"/>
</dbReference>
<dbReference type="EC" id="3.1.-.-" evidence="3"/>
<reference evidence="4 5" key="1">
    <citation type="journal article" date="2020" name="ISME J.">
        <title>Comparative genomics reveals insights into cyanobacterial evolution and habitat adaptation.</title>
        <authorList>
            <person name="Chen M.Y."/>
            <person name="Teng W.K."/>
            <person name="Zhao L."/>
            <person name="Hu C.X."/>
            <person name="Zhou Y.K."/>
            <person name="Han B.P."/>
            <person name="Song L.R."/>
            <person name="Shu W.S."/>
        </authorList>
    </citation>
    <scope>NUCLEOTIDE SEQUENCE [LARGE SCALE GENOMIC DNA]</scope>
    <source>
        <strain evidence="4 5">FACHB-723</strain>
    </source>
</reference>
<evidence type="ECO:0000256" key="2">
    <source>
        <dbReference type="ARBA" id="ARBA00022649"/>
    </source>
</evidence>
<dbReference type="PANTHER" id="PTHR33988">
    <property type="entry name" value="ENDORIBONUCLEASE MAZF-RELATED"/>
    <property type="match status" value="1"/>
</dbReference>
<dbReference type="SUPFAM" id="SSF50118">
    <property type="entry name" value="Cell growth inhibitor/plasmid maintenance toxic component"/>
    <property type="match status" value="1"/>
</dbReference>
<keyword evidence="2" id="KW-1277">Toxin-antitoxin system</keyword>
<protein>
    <recommendedName>
        <fullName evidence="3">mRNA interferase</fullName>
        <ecNumber evidence="3">3.1.-.-</ecNumber>
    </recommendedName>
</protein>